<evidence type="ECO:0000256" key="12">
    <source>
        <dbReference type="ARBA" id="ARBA00022857"/>
    </source>
</evidence>
<dbReference type="PANTHER" id="PTHR21071:SF4">
    <property type="entry name" value="UDP-N-ACETYLENOLPYRUVOYLGLUCOSAMINE REDUCTASE"/>
    <property type="match status" value="1"/>
</dbReference>
<dbReference type="GO" id="GO:0008762">
    <property type="term" value="F:UDP-N-acetylmuramate dehydrogenase activity"/>
    <property type="evidence" value="ECO:0007669"/>
    <property type="project" value="UniProtKB-UniRule"/>
</dbReference>
<dbReference type="Gene3D" id="3.90.78.10">
    <property type="entry name" value="UDP-N-acetylenolpyruvoylglucosamine reductase, C-terminal domain"/>
    <property type="match status" value="1"/>
</dbReference>
<dbReference type="InterPro" id="IPR016167">
    <property type="entry name" value="FAD-bd_PCMH_sub1"/>
</dbReference>
<keyword evidence="8 20" id="KW-0963">Cytoplasm</keyword>
<feature type="active site" description="Proton donor" evidence="20">
    <location>
        <position position="233"/>
    </location>
</feature>
<evidence type="ECO:0000256" key="11">
    <source>
        <dbReference type="ARBA" id="ARBA00022827"/>
    </source>
</evidence>
<evidence type="ECO:0000256" key="6">
    <source>
        <dbReference type="ARBA" id="ARBA00012518"/>
    </source>
</evidence>
<dbReference type="Gene3D" id="3.30.465.10">
    <property type="match status" value="1"/>
</dbReference>
<feature type="active site" evidence="20">
    <location>
        <position position="163"/>
    </location>
</feature>
<keyword evidence="15 20" id="KW-0560">Oxidoreductase</keyword>
<dbReference type="GO" id="GO:0071949">
    <property type="term" value="F:FAD binding"/>
    <property type="evidence" value="ECO:0007669"/>
    <property type="project" value="InterPro"/>
</dbReference>
<evidence type="ECO:0000256" key="18">
    <source>
        <dbReference type="ARBA" id="ARBA00031026"/>
    </source>
</evidence>
<dbReference type="Pfam" id="PF02873">
    <property type="entry name" value="MurB_C"/>
    <property type="match status" value="1"/>
</dbReference>
<dbReference type="RefSeq" id="WP_269578955.1">
    <property type="nucleotide sequence ID" value="NZ_CP114588.1"/>
</dbReference>
<name>A0AA47KKL2_9GAMM</name>
<reference evidence="22" key="1">
    <citation type="submission" date="2022-09" db="EMBL/GenBank/DDBJ databases">
        <authorList>
            <person name="Li Z.-J."/>
        </authorList>
    </citation>
    <scope>NUCLEOTIDE SEQUENCE</scope>
    <source>
        <strain evidence="22">TGB11</strain>
    </source>
</reference>
<sequence length="344" mass="37759">MKWLSDVSLTPHHTFGLPAHAHTIVEAHTVEDLYAIWQHAEDLTLPKLVVGEGSNLLFCQDFQGVVVLNRLAGVSVDDESDHWVLHVGAGESWHNLVAWSIDNGLPGLENLALIPGCVGAAPIQNIGAYGVEFCERCMYVEIVNPETGESRRLTPEECQFGYRDSIFKTDVMAGWVITQVGFRLAKAWQPVLKYGALADLDPERVSAQTIFETVCAIRRAKLPDPRECGNAGSFFKNPVIDAHQAQTLQTCYPEMPMYSAGEGKKKLAAGWLIDQCGLKGKQVGGARVHPKQALVLTNANHATSQDVIQLAKQVVEEVQVRFGVTLHHEVRFMGAKGETSLEAQ</sequence>
<dbReference type="EC" id="1.3.1.98" evidence="6 20"/>
<dbReference type="SUPFAM" id="SSF56194">
    <property type="entry name" value="Uridine diphospho-N-Acetylenolpyruvylglucosamine reductase, MurB, C-terminal domain"/>
    <property type="match status" value="1"/>
</dbReference>
<evidence type="ECO:0000256" key="20">
    <source>
        <dbReference type="HAMAP-Rule" id="MF_00037"/>
    </source>
</evidence>
<comment type="subcellular location">
    <subcellularLocation>
        <location evidence="3 20">Cytoplasm</location>
    </subcellularLocation>
</comment>
<comment type="pathway">
    <text evidence="4 20">Cell wall biogenesis; peptidoglycan biosynthesis.</text>
</comment>
<dbReference type="PANTHER" id="PTHR21071">
    <property type="entry name" value="UDP-N-ACETYLENOLPYRUVOYLGLUCOSAMINE REDUCTASE"/>
    <property type="match status" value="1"/>
</dbReference>
<dbReference type="InterPro" id="IPR016169">
    <property type="entry name" value="FAD-bd_PCMH_sub2"/>
</dbReference>
<dbReference type="HAMAP" id="MF_00037">
    <property type="entry name" value="MurB"/>
    <property type="match status" value="1"/>
</dbReference>
<dbReference type="InterPro" id="IPR003170">
    <property type="entry name" value="MurB"/>
</dbReference>
<evidence type="ECO:0000256" key="14">
    <source>
        <dbReference type="ARBA" id="ARBA00022984"/>
    </source>
</evidence>
<dbReference type="GO" id="GO:0009252">
    <property type="term" value="P:peptidoglycan biosynthetic process"/>
    <property type="evidence" value="ECO:0007669"/>
    <property type="project" value="UniProtKB-UniRule"/>
</dbReference>
<comment type="catalytic activity">
    <reaction evidence="19 20">
        <text>UDP-N-acetyl-alpha-D-muramate + NADP(+) = UDP-N-acetyl-3-O-(1-carboxyvinyl)-alpha-D-glucosamine + NADPH + H(+)</text>
        <dbReference type="Rhea" id="RHEA:12248"/>
        <dbReference type="ChEBI" id="CHEBI:15378"/>
        <dbReference type="ChEBI" id="CHEBI:57783"/>
        <dbReference type="ChEBI" id="CHEBI:58349"/>
        <dbReference type="ChEBI" id="CHEBI:68483"/>
        <dbReference type="ChEBI" id="CHEBI:70757"/>
        <dbReference type="EC" id="1.3.1.98"/>
    </reaction>
</comment>
<evidence type="ECO:0000256" key="5">
    <source>
        <dbReference type="ARBA" id="ARBA00010485"/>
    </source>
</evidence>
<evidence type="ECO:0000256" key="8">
    <source>
        <dbReference type="ARBA" id="ARBA00022490"/>
    </source>
</evidence>
<dbReference type="InterPro" id="IPR016166">
    <property type="entry name" value="FAD-bd_PCMH"/>
</dbReference>
<evidence type="ECO:0000313" key="23">
    <source>
        <dbReference type="Proteomes" id="UP001164748"/>
    </source>
</evidence>
<keyword evidence="11 20" id="KW-0274">FAD</keyword>
<evidence type="ECO:0000256" key="9">
    <source>
        <dbReference type="ARBA" id="ARBA00022618"/>
    </source>
</evidence>
<feature type="domain" description="FAD-binding PCMH-type" evidence="21">
    <location>
        <begin position="17"/>
        <end position="187"/>
    </location>
</feature>
<dbReference type="PROSITE" id="PS51387">
    <property type="entry name" value="FAD_PCMH"/>
    <property type="match status" value="1"/>
</dbReference>
<evidence type="ECO:0000256" key="3">
    <source>
        <dbReference type="ARBA" id="ARBA00004496"/>
    </source>
</evidence>
<keyword evidence="9 20" id="KW-0132">Cell division</keyword>
<proteinExistence type="inferred from homology"/>
<dbReference type="InterPro" id="IPR006094">
    <property type="entry name" value="Oxid_FAD_bind_N"/>
</dbReference>
<dbReference type="NCBIfam" id="NF010478">
    <property type="entry name" value="PRK13903.1"/>
    <property type="match status" value="1"/>
</dbReference>
<dbReference type="GO" id="GO:0051301">
    <property type="term" value="P:cell division"/>
    <property type="evidence" value="ECO:0007669"/>
    <property type="project" value="UniProtKB-KW"/>
</dbReference>
<evidence type="ECO:0000256" key="17">
    <source>
        <dbReference type="ARBA" id="ARBA00023316"/>
    </source>
</evidence>
<evidence type="ECO:0000313" key="22">
    <source>
        <dbReference type="EMBL" id="WBA08528.1"/>
    </source>
</evidence>
<organism evidence="22 23">
    <name type="scientific">Salinivibrio kushneri</name>
    <dbReference type="NCBI Taxonomy" id="1908198"/>
    <lineage>
        <taxon>Bacteria</taxon>
        <taxon>Pseudomonadati</taxon>
        <taxon>Pseudomonadota</taxon>
        <taxon>Gammaproteobacteria</taxon>
        <taxon>Vibrionales</taxon>
        <taxon>Vibrionaceae</taxon>
        <taxon>Salinivibrio</taxon>
    </lineage>
</organism>
<dbReference type="SUPFAM" id="SSF56176">
    <property type="entry name" value="FAD-binding/transporter-associated domain-like"/>
    <property type="match status" value="1"/>
</dbReference>
<dbReference type="InterPro" id="IPR011601">
    <property type="entry name" value="MurB_C"/>
</dbReference>
<keyword evidence="14 20" id="KW-0573">Peptidoglycan synthesis</keyword>
<dbReference type="InterPro" id="IPR036635">
    <property type="entry name" value="MurB_C_sf"/>
</dbReference>
<dbReference type="AlphaFoldDB" id="A0AA47KKL2"/>
<evidence type="ECO:0000256" key="15">
    <source>
        <dbReference type="ARBA" id="ARBA00023002"/>
    </source>
</evidence>
<evidence type="ECO:0000256" key="7">
    <source>
        <dbReference type="ARBA" id="ARBA00015188"/>
    </source>
</evidence>
<dbReference type="NCBIfam" id="TIGR00179">
    <property type="entry name" value="murB"/>
    <property type="match status" value="1"/>
</dbReference>
<keyword evidence="12 20" id="KW-0521">NADP</keyword>
<gene>
    <name evidence="20 22" type="primary">murB</name>
    <name evidence="22" type="ORF">N8M53_12155</name>
</gene>
<dbReference type="GO" id="GO:0005829">
    <property type="term" value="C:cytosol"/>
    <property type="evidence" value="ECO:0007669"/>
    <property type="project" value="TreeGrafter"/>
</dbReference>
<evidence type="ECO:0000256" key="19">
    <source>
        <dbReference type="ARBA" id="ARBA00048914"/>
    </source>
</evidence>
<evidence type="ECO:0000256" key="1">
    <source>
        <dbReference type="ARBA" id="ARBA00001974"/>
    </source>
</evidence>
<dbReference type="EMBL" id="CP114588">
    <property type="protein sequence ID" value="WBA08528.1"/>
    <property type="molecule type" value="Genomic_DNA"/>
</dbReference>
<protein>
    <recommendedName>
        <fullName evidence="7 20">UDP-N-acetylenolpyruvoylglucosamine reductase</fullName>
        <ecNumber evidence="6 20">1.3.1.98</ecNumber>
    </recommendedName>
    <alternativeName>
        <fullName evidence="18 20">UDP-N-acetylmuramate dehydrogenase</fullName>
    </alternativeName>
</protein>
<evidence type="ECO:0000256" key="10">
    <source>
        <dbReference type="ARBA" id="ARBA00022630"/>
    </source>
</evidence>
<keyword evidence="10 20" id="KW-0285">Flavoprotein</keyword>
<comment type="similarity">
    <text evidence="5 20">Belongs to the MurB family.</text>
</comment>
<dbReference type="Pfam" id="PF01565">
    <property type="entry name" value="FAD_binding_4"/>
    <property type="match status" value="1"/>
</dbReference>
<evidence type="ECO:0000256" key="16">
    <source>
        <dbReference type="ARBA" id="ARBA00023306"/>
    </source>
</evidence>
<keyword evidence="16 20" id="KW-0131">Cell cycle</keyword>
<dbReference type="Proteomes" id="UP001164748">
    <property type="component" value="Chromosome"/>
</dbReference>
<evidence type="ECO:0000256" key="13">
    <source>
        <dbReference type="ARBA" id="ARBA00022960"/>
    </source>
</evidence>
<evidence type="ECO:0000256" key="4">
    <source>
        <dbReference type="ARBA" id="ARBA00004752"/>
    </source>
</evidence>
<dbReference type="InterPro" id="IPR036318">
    <property type="entry name" value="FAD-bd_PCMH-like_sf"/>
</dbReference>
<dbReference type="GO" id="GO:0071555">
    <property type="term" value="P:cell wall organization"/>
    <property type="evidence" value="ECO:0007669"/>
    <property type="project" value="UniProtKB-KW"/>
</dbReference>
<dbReference type="GO" id="GO:0008360">
    <property type="term" value="P:regulation of cell shape"/>
    <property type="evidence" value="ECO:0007669"/>
    <property type="project" value="UniProtKB-KW"/>
</dbReference>
<evidence type="ECO:0000256" key="2">
    <source>
        <dbReference type="ARBA" id="ARBA00003921"/>
    </source>
</evidence>
<feature type="active site" evidence="20">
    <location>
        <position position="329"/>
    </location>
</feature>
<keyword evidence="17 20" id="KW-0961">Cell wall biogenesis/degradation</keyword>
<keyword evidence="13 20" id="KW-0133">Cell shape</keyword>
<accession>A0AA47KKL2</accession>
<comment type="function">
    <text evidence="2 20">Cell wall formation.</text>
</comment>
<evidence type="ECO:0000259" key="21">
    <source>
        <dbReference type="PROSITE" id="PS51387"/>
    </source>
</evidence>
<comment type="cofactor">
    <cofactor evidence="1 20">
        <name>FAD</name>
        <dbReference type="ChEBI" id="CHEBI:57692"/>
    </cofactor>
</comment>
<dbReference type="Gene3D" id="3.30.43.10">
    <property type="entry name" value="Uridine Diphospho-n-acetylenolpyruvylglucosamine Reductase, domain 2"/>
    <property type="match status" value="1"/>
</dbReference>
<dbReference type="NCBIfam" id="NF000755">
    <property type="entry name" value="PRK00046.1"/>
    <property type="match status" value="1"/>
</dbReference>